<comment type="caution">
    <text evidence="2">The sequence shown here is derived from an EMBL/GenBank/DDBJ whole genome shotgun (WGS) entry which is preliminary data.</text>
</comment>
<dbReference type="Proteomes" id="UP000036834">
    <property type="component" value="Unassembled WGS sequence"/>
</dbReference>
<dbReference type="AlphaFoldDB" id="A0A0K9YLV7"/>
<evidence type="ECO:0000313" key="2">
    <source>
        <dbReference type="EMBL" id="KNB69646.1"/>
    </source>
</evidence>
<dbReference type="RefSeq" id="WP_049741675.1">
    <property type="nucleotide sequence ID" value="NZ_BJON01000020.1"/>
</dbReference>
<accession>A0A0K9YLV7</accession>
<evidence type="ECO:0000313" key="4">
    <source>
        <dbReference type="Proteomes" id="UP000319578"/>
    </source>
</evidence>
<organism evidence="2 3">
    <name type="scientific">Brevibacillus reuszeri</name>
    <dbReference type="NCBI Taxonomy" id="54915"/>
    <lineage>
        <taxon>Bacteria</taxon>
        <taxon>Bacillati</taxon>
        <taxon>Bacillota</taxon>
        <taxon>Bacilli</taxon>
        <taxon>Bacillales</taxon>
        <taxon>Paenibacillaceae</taxon>
        <taxon>Brevibacillus</taxon>
    </lineage>
</organism>
<dbReference type="EMBL" id="BJON01000020">
    <property type="protein sequence ID" value="GED71363.1"/>
    <property type="molecule type" value="Genomic_DNA"/>
</dbReference>
<evidence type="ECO:0000313" key="3">
    <source>
        <dbReference type="Proteomes" id="UP000036834"/>
    </source>
</evidence>
<reference evidence="3" key="1">
    <citation type="submission" date="2015-07" db="EMBL/GenBank/DDBJ databases">
        <title>Genome sequencing project for genomic taxonomy and phylogenomics of Bacillus-like bacteria.</title>
        <authorList>
            <person name="Liu B."/>
            <person name="Wang J."/>
            <person name="Zhu Y."/>
            <person name="Liu G."/>
            <person name="Chen Q."/>
            <person name="Chen Z."/>
            <person name="Lan J."/>
            <person name="Che J."/>
            <person name="Ge C."/>
            <person name="Shi H."/>
            <person name="Pan Z."/>
            <person name="Liu X."/>
        </authorList>
    </citation>
    <scope>NUCLEOTIDE SEQUENCE [LARGE SCALE GENOMIC DNA]</scope>
    <source>
        <strain evidence="3">DSM 9887</strain>
    </source>
</reference>
<name>A0A0K9YLV7_9BACL</name>
<reference evidence="1 4" key="3">
    <citation type="submission" date="2019-06" db="EMBL/GenBank/DDBJ databases">
        <title>Whole genome shotgun sequence of Brevibacillus reuszeri NBRC 15719.</title>
        <authorList>
            <person name="Hosoyama A."/>
            <person name="Uohara A."/>
            <person name="Ohji S."/>
            <person name="Ichikawa N."/>
        </authorList>
    </citation>
    <scope>NUCLEOTIDE SEQUENCE [LARGE SCALE GENOMIC DNA]</scope>
    <source>
        <strain evidence="1 4">NBRC 15719</strain>
    </source>
</reference>
<evidence type="ECO:0008006" key="5">
    <source>
        <dbReference type="Google" id="ProtNLM"/>
    </source>
</evidence>
<dbReference type="OrthoDB" id="2113022at2"/>
<reference evidence="2" key="2">
    <citation type="submission" date="2015-07" db="EMBL/GenBank/DDBJ databases">
        <title>MeaNS - Measles Nucleotide Surveillance Program.</title>
        <authorList>
            <person name="Tran T."/>
            <person name="Druce J."/>
        </authorList>
    </citation>
    <scope>NUCLEOTIDE SEQUENCE</scope>
    <source>
        <strain evidence="2">DSM 9887</strain>
    </source>
</reference>
<sequence>MRELTIGDQQVRVRATPLALLFYRQEFKADLFGDLVKMQHLANDPSQIDSVAILQLIWAMAKADAYGKQFPSFMEWVGSLDSIDFSDQSFLMTVLEEAADGFFRSKSKQAFQQRSK</sequence>
<keyword evidence="4" id="KW-1185">Reference proteome</keyword>
<evidence type="ECO:0000313" key="1">
    <source>
        <dbReference type="EMBL" id="GED71363.1"/>
    </source>
</evidence>
<dbReference type="Proteomes" id="UP000319578">
    <property type="component" value="Unassembled WGS sequence"/>
</dbReference>
<gene>
    <name evidence="2" type="ORF">ADS79_27730</name>
    <name evidence="1" type="ORF">BRE01_50650</name>
</gene>
<protein>
    <recommendedName>
        <fullName evidence="5">Phage related protein</fullName>
    </recommendedName>
</protein>
<dbReference type="EMBL" id="LGIQ01000011">
    <property type="protein sequence ID" value="KNB69646.1"/>
    <property type="molecule type" value="Genomic_DNA"/>
</dbReference>
<proteinExistence type="predicted"/>
<dbReference type="PATRIC" id="fig|54915.3.peg.4737"/>